<dbReference type="Proteomes" id="UP000198908">
    <property type="component" value="Unassembled WGS sequence"/>
</dbReference>
<keyword evidence="7" id="KW-0067">ATP-binding</keyword>
<protein>
    <recommendedName>
        <fullName evidence="2">histidine kinase</fullName>
        <ecNumber evidence="2">2.7.13.3</ecNumber>
    </recommendedName>
</protein>
<dbReference type="SMART" id="SM00387">
    <property type="entry name" value="HATPase_c"/>
    <property type="match status" value="1"/>
</dbReference>
<dbReference type="InterPro" id="IPR036890">
    <property type="entry name" value="HATPase_C_sf"/>
</dbReference>
<evidence type="ECO:0000256" key="1">
    <source>
        <dbReference type="ARBA" id="ARBA00000085"/>
    </source>
</evidence>
<dbReference type="PANTHER" id="PTHR42878">
    <property type="entry name" value="TWO-COMPONENT HISTIDINE KINASE"/>
    <property type="match status" value="1"/>
</dbReference>
<evidence type="ECO:0000259" key="10">
    <source>
        <dbReference type="PROSITE" id="PS50109"/>
    </source>
</evidence>
<keyword evidence="3" id="KW-0597">Phosphoprotein</keyword>
<dbReference type="Gene3D" id="3.30.565.10">
    <property type="entry name" value="Histidine kinase-like ATPase, C-terminal domain"/>
    <property type="match status" value="1"/>
</dbReference>
<dbReference type="Pfam" id="PF00512">
    <property type="entry name" value="HisKA"/>
    <property type="match status" value="1"/>
</dbReference>
<proteinExistence type="predicted"/>
<evidence type="ECO:0000256" key="8">
    <source>
        <dbReference type="ARBA" id="ARBA00023012"/>
    </source>
</evidence>
<dbReference type="InterPro" id="IPR050351">
    <property type="entry name" value="BphY/WalK/GraS-like"/>
</dbReference>
<dbReference type="GO" id="GO:0007234">
    <property type="term" value="P:osmosensory signaling via phosphorelay pathway"/>
    <property type="evidence" value="ECO:0007669"/>
    <property type="project" value="TreeGrafter"/>
</dbReference>
<dbReference type="OrthoDB" id="8807260at2"/>
<dbReference type="GO" id="GO:0000156">
    <property type="term" value="F:phosphorelay response regulator activity"/>
    <property type="evidence" value="ECO:0007669"/>
    <property type="project" value="TreeGrafter"/>
</dbReference>
<organism evidence="11 12">
    <name type="scientific">Paraburkholderia lycopersici</name>
    <dbReference type="NCBI Taxonomy" id="416944"/>
    <lineage>
        <taxon>Bacteria</taxon>
        <taxon>Pseudomonadati</taxon>
        <taxon>Pseudomonadota</taxon>
        <taxon>Betaproteobacteria</taxon>
        <taxon>Burkholderiales</taxon>
        <taxon>Burkholderiaceae</taxon>
        <taxon>Paraburkholderia</taxon>
    </lineage>
</organism>
<dbReference type="RefSeq" id="WP_091997797.1">
    <property type="nucleotide sequence ID" value="NZ_FMYQ01000012.1"/>
</dbReference>
<keyword evidence="8" id="KW-0902">Two-component regulatory system</keyword>
<keyword evidence="5" id="KW-0547">Nucleotide-binding</keyword>
<accession>A0A1G6QT43</accession>
<dbReference type="Pfam" id="PF14361">
    <property type="entry name" value="RsbRD_N"/>
    <property type="match status" value="1"/>
</dbReference>
<keyword evidence="4" id="KW-0808">Transferase</keyword>
<dbReference type="Pfam" id="PF02518">
    <property type="entry name" value="HATPase_c"/>
    <property type="match status" value="1"/>
</dbReference>
<gene>
    <name evidence="11" type="ORF">SAMN05421548_112104</name>
</gene>
<dbReference type="InterPro" id="IPR005467">
    <property type="entry name" value="His_kinase_dom"/>
</dbReference>
<comment type="catalytic activity">
    <reaction evidence="1">
        <text>ATP + protein L-histidine = ADP + protein N-phospho-L-histidine.</text>
        <dbReference type="EC" id="2.7.13.3"/>
    </reaction>
</comment>
<dbReference type="SMART" id="SM00388">
    <property type="entry name" value="HisKA"/>
    <property type="match status" value="1"/>
</dbReference>
<feature type="domain" description="Histidine kinase" evidence="10">
    <location>
        <begin position="158"/>
        <end position="372"/>
    </location>
</feature>
<dbReference type="EMBL" id="FMYQ01000012">
    <property type="protein sequence ID" value="SDC95599.1"/>
    <property type="molecule type" value="Genomic_DNA"/>
</dbReference>
<evidence type="ECO:0000256" key="3">
    <source>
        <dbReference type="ARBA" id="ARBA00022553"/>
    </source>
</evidence>
<dbReference type="InterPro" id="IPR003661">
    <property type="entry name" value="HisK_dim/P_dom"/>
</dbReference>
<dbReference type="STRING" id="416944.SAMN05421548_112104"/>
<evidence type="ECO:0000313" key="12">
    <source>
        <dbReference type="Proteomes" id="UP000198908"/>
    </source>
</evidence>
<name>A0A1G6QT43_9BURK</name>
<dbReference type="GO" id="GO:0005524">
    <property type="term" value="F:ATP binding"/>
    <property type="evidence" value="ECO:0007669"/>
    <property type="project" value="UniProtKB-KW"/>
</dbReference>
<evidence type="ECO:0000256" key="4">
    <source>
        <dbReference type="ARBA" id="ARBA00022679"/>
    </source>
</evidence>
<evidence type="ECO:0000256" key="5">
    <source>
        <dbReference type="ARBA" id="ARBA00022741"/>
    </source>
</evidence>
<dbReference type="InterPro" id="IPR004358">
    <property type="entry name" value="Sig_transdc_His_kin-like_C"/>
</dbReference>
<feature type="region of interest" description="Disordered" evidence="9">
    <location>
        <begin position="56"/>
        <end position="78"/>
    </location>
</feature>
<evidence type="ECO:0000256" key="6">
    <source>
        <dbReference type="ARBA" id="ARBA00022777"/>
    </source>
</evidence>
<keyword evidence="12" id="KW-1185">Reference proteome</keyword>
<dbReference type="PROSITE" id="PS50109">
    <property type="entry name" value="HIS_KIN"/>
    <property type="match status" value="1"/>
</dbReference>
<dbReference type="InterPro" id="IPR036097">
    <property type="entry name" value="HisK_dim/P_sf"/>
</dbReference>
<reference evidence="12" key="1">
    <citation type="submission" date="2016-09" db="EMBL/GenBank/DDBJ databases">
        <authorList>
            <person name="Varghese N."/>
            <person name="Submissions S."/>
        </authorList>
    </citation>
    <scope>NUCLEOTIDE SEQUENCE [LARGE SCALE GENOMIC DNA]</scope>
    <source>
        <strain evidence="12">TNe-862</strain>
    </source>
</reference>
<dbReference type="InterPro" id="IPR003594">
    <property type="entry name" value="HATPase_dom"/>
</dbReference>
<evidence type="ECO:0000256" key="2">
    <source>
        <dbReference type="ARBA" id="ARBA00012438"/>
    </source>
</evidence>
<evidence type="ECO:0000256" key="7">
    <source>
        <dbReference type="ARBA" id="ARBA00022840"/>
    </source>
</evidence>
<dbReference type="EC" id="2.7.13.3" evidence="2"/>
<evidence type="ECO:0000313" key="11">
    <source>
        <dbReference type="EMBL" id="SDC95599.1"/>
    </source>
</evidence>
<sequence>MTLSDFIEADLDGLIADWTEYARAISPKDSQLDDTQLRNSARELLTGIAADIRARQTDAQQHAKSHGERSDPNSAFNQIGRGHADDRQAHGFEINALVAEYRALRASVLRRWQQTCRLDSAAFQEMIRFNEAVDQMVAVSVRQFAQSTEHIRDLFAGVLAHDMRSPVGAILNSAHVLLRDENLSPTSTRAAANLQRSAERLKLLIDDLFIFTRTRLGDALPIEPTQQDFGRICHGAVEEVRAARPDAQIEVQATGELAGICDAARMNQLIVNLVTNAVQYGCGAVLVEAAGDVGQIVLGVSNGGPPIPATALPTLFDPLTRVNPSPKHGRASSGVGLGLYICRCIAHAHQGTIEVESDEGGTVFTAKIPRLPVPPH</sequence>
<dbReference type="PANTHER" id="PTHR42878:SF7">
    <property type="entry name" value="SENSOR HISTIDINE KINASE GLRK"/>
    <property type="match status" value="1"/>
</dbReference>
<dbReference type="SUPFAM" id="SSF47384">
    <property type="entry name" value="Homodimeric domain of signal transducing histidine kinase"/>
    <property type="match status" value="1"/>
</dbReference>
<evidence type="ECO:0000256" key="9">
    <source>
        <dbReference type="SAM" id="MobiDB-lite"/>
    </source>
</evidence>
<dbReference type="CDD" id="cd00082">
    <property type="entry name" value="HisKA"/>
    <property type="match status" value="1"/>
</dbReference>
<dbReference type="GO" id="GO:0000155">
    <property type="term" value="F:phosphorelay sensor kinase activity"/>
    <property type="evidence" value="ECO:0007669"/>
    <property type="project" value="InterPro"/>
</dbReference>
<dbReference type="SUPFAM" id="SSF55874">
    <property type="entry name" value="ATPase domain of HSP90 chaperone/DNA topoisomerase II/histidine kinase"/>
    <property type="match status" value="1"/>
</dbReference>
<dbReference type="InterPro" id="IPR025751">
    <property type="entry name" value="RsbRD_N_dom"/>
</dbReference>
<dbReference type="AlphaFoldDB" id="A0A1G6QT43"/>
<dbReference type="GO" id="GO:0030295">
    <property type="term" value="F:protein kinase activator activity"/>
    <property type="evidence" value="ECO:0007669"/>
    <property type="project" value="TreeGrafter"/>
</dbReference>
<dbReference type="PRINTS" id="PR00344">
    <property type="entry name" value="BCTRLSENSOR"/>
</dbReference>
<dbReference type="Gene3D" id="1.10.287.130">
    <property type="match status" value="1"/>
</dbReference>
<keyword evidence="6 11" id="KW-0418">Kinase</keyword>